<keyword evidence="1" id="KW-0812">Transmembrane</keyword>
<feature type="transmembrane region" description="Helical" evidence="1">
    <location>
        <begin position="6"/>
        <end position="27"/>
    </location>
</feature>
<feature type="transmembrane region" description="Helical" evidence="1">
    <location>
        <begin position="457"/>
        <end position="477"/>
    </location>
</feature>
<dbReference type="Proteomes" id="UP001437460">
    <property type="component" value="Unassembled WGS sequence"/>
</dbReference>
<keyword evidence="1" id="KW-0472">Membrane</keyword>
<feature type="transmembrane region" description="Helical" evidence="1">
    <location>
        <begin position="413"/>
        <end position="437"/>
    </location>
</feature>
<feature type="transmembrane region" description="Helical" evidence="1">
    <location>
        <begin position="578"/>
        <end position="599"/>
    </location>
</feature>
<feature type="transmembrane region" description="Helical" evidence="1">
    <location>
        <begin position="326"/>
        <end position="345"/>
    </location>
</feature>
<gene>
    <name evidence="2" type="ORF">WMO41_11850</name>
</gene>
<evidence type="ECO:0008006" key="4">
    <source>
        <dbReference type="Google" id="ProtNLM"/>
    </source>
</evidence>
<proteinExistence type="predicted"/>
<accession>A0ABV1HNE4</accession>
<dbReference type="EMBL" id="JBBMFJ010000026">
    <property type="protein sequence ID" value="MEQ2563845.1"/>
    <property type="molecule type" value="Genomic_DNA"/>
</dbReference>
<feature type="transmembrane region" description="Helical" evidence="1">
    <location>
        <begin position="200"/>
        <end position="220"/>
    </location>
</feature>
<evidence type="ECO:0000313" key="3">
    <source>
        <dbReference type="Proteomes" id="UP001437460"/>
    </source>
</evidence>
<feature type="transmembrane region" description="Helical" evidence="1">
    <location>
        <begin position="636"/>
        <end position="656"/>
    </location>
</feature>
<organism evidence="2 3">
    <name type="scientific">Ventrimonas faecis</name>
    <dbReference type="NCBI Taxonomy" id="3133170"/>
    <lineage>
        <taxon>Bacteria</taxon>
        <taxon>Bacillati</taxon>
        <taxon>Bacillota</taxon>
        <taxon>Clostridia</taxon>
        <taxon>Lachnospirales</taxon>
        <taxon>Lachnospiraceae</taxon>
        <taxon>Ventrimonas</taxon>
    </lineage>
</organism>
<evidence type="ECO:0000313" key="2">
    <source>
        <dbReference type="EMBL" id="MEQ2563845.1"/>
    </source>
</evidence>
<feature type="transmembrane region" description="Helical" evidence="1">
    <location>
        <begin position="605"/>
        <end position="624"/>
    </location>
</feature>
<reference evidence="2 3" key="1">
    <citation type="submission" date="2024-03" db="EMBL/GenBank/DDBJ databases">
        <title>Human intestinal bacterial collection.</title>
        <authorList>
            <person name="Pauvert C."/>
            <person name="Hitch T.C.A."/>
            <person name="Clavel T."/>
        </authorList>
    </citation>
    <scope>NUCLEOTIDE SEQUENCE [LARGE SCALE GENOMIC DNA]</scope>
    <source>
        <strain evidence="2 3">CLA-AP-H27</strain>
    </source>
</reference>
<sequence length="682" mass="78174">MVGKNILKVLIKIFLITVILEIIVFNFRHWESISFPQLKKPLVRVEQGIEPIGKNQYKVVNTDEAYLDLVGVRGNFKNLYFNCQPETGIITNVTIMADDAANSAGLNLGDEVIVSTVSRSNFLRLHLNGVSNYIRIKINEQNGFSFFLDDPEINIVVPMSISWIRMCVVFLLLVLIKTFSPNSVVYAERMTIDKIWKKCGLIIFIGLHIVSILFISQLILPNKTMQDTIDNGSWPAYGQYNELADALEKGQVFLDRKPPKSLENATNPYDGAIRWNCVVTEGNEHFDIDYAYFEGRYYSYFGPVPAILFFIPYKLITGSQCRTWDVVTLCTILFCLASFGLIYVIGKRYFSNLSYGIYLLMSSFYFWGGAVVYLVYTGNVYSLPIISSLLFGTLGLTMWIAARKDGYLRKRYLLIGSFLIALIIGSRPQLAIILFLAFPIFGKEIIEEREFFSKKGVINTLLVIIPFLIIGCSMMWYNYARFHSPFDFGANYNLTSNDMTHRGFIFDRFFLGVFCYLLQPLNISPKYPFMHIVNTSNDYLGFTNIEFLFGGFFAINTLALCCLLVFKMKKKLKEHGIYAISVASMVMAIVIMLLDIQMAGLTQRYMSDFGWLIILSAIIPIFMLEEIAKEHKLQKAFWQILSMLTGVCVCLNLWTLLIPERYFSLLSIRPTLFYVIKYLLFF</sequence>
<feature type="transmembrane region" description="Helical" evidence="1">
    <location>
        <begin position="547"/>
        <end position="566"/>
    </location>
</feature>
<dbReference type="RefSeq" id="WP_349229923.1">
    <property type="nucleotide sequence ID" value="NZ_JBBMFJ010000026.1"/>
</dbReference>
<name>A0ABV1HNE4_9FIRM</name>
<keyword evidence="1" id="KW-1133">Transmembrane helix</keyword>
<evidence type="ECO:0000256" key="1">
    <source>
        <dbReference type="SAM" id="Phobius"/>
    </source>
</evidence>
<comment type="caution">
    <text evidence="2">The sequence shown here is derived from an EMBL/GenBank/DDBJ whole genome shotgun (WGS) entry which is preliminary data.</text>
</comment>
<feature type="transmembrane region" description="Helical" evidence="1">
    <location>
        <begin position="382"/>
        <end position="401"/>
    </location>
</feature>
<feature type="transmembrane region" description="Helical" evidence="1">
    <location>
        <begin position="357"/>
        <end position="376"/>
    </location>
</feature>
<protein>
    <recommendedName>
        <fullName evidence="4">Glycosyltransferase RgtA/B/C/D-like domain-containing protein</fullName>
    </recommendedName>
</protein>
<feature type="transmembrane region" description="Helical" evidence="1">
    <location>
        <begin position="509"/>
        <end position="527"/>
    </location>
</feature>
<feature type="transmembrane region" description="Helical" evidence="1">
    <location>
        <begin position="163"/>
        <end position="180"/>
    </location>
</feature>
<keyword evidence="3" id="KW-1185">Reference proteome</keyword>